<keyword evidence="2" id="KW-0343">GTPase activation</keyword>
<feature type="compositionally biased region" description="Polar residues" evidence="11">
    <location>
        <begin position="1267"/>
        <end position="1278"/>
    </location>
</feature>
<dbReference type="Pfam" id="PF03542">
    <property type="entry name" value="Tuberin"/>
    <property type="match status" value="1"/>
</dbReference>
<dbReference type="InterPro" id="IPR000331">
    <property type="entry name" value="Rap/Ran_GAP_dom"/>
</dbReference>
<comment type="function">
    <text evidence="9">Catalytic component of the TSC-TBC complex, a multiprotein complex that acts as a negative regulator of the canonical mTORC1 complex, an evolutionarily conserved central nutrient sensor that stimulates anabolic reactions and macromolecule biosynthesis to promote cellular biomass generation and growth. Within the TSC-TBC complex, TSC2 acts as a GTPase-activating protein (GAP) for the small GTPase RHEB, a direct activator of the protein kinase activity of mTORC1. In absence of nutrients, the TSC-TBC complex inhibits mTORC1, thereby preventing phosphorylation of ribosomal protein S6 kinase (RPS6KB1 and RPS6KB2) and EIF4EBP1 (4E-BP1) by the mTORC1 signaling. The TSC-TBC complex is inactivated in response to nutrients, relieving inhibition of mTORC1. Involved in microtubule-mediated protein transport via its ability to regulate mTORC1 signaling. Also stimulates the intrinsic GTPase activity of the Ras-related proteins RAP1A and RAB5.</text>
</comment>
<evidence type="ECO:0000313" key="14">
    <source>
        <dbReference type="Proteomes" id="UP001378592"/>
    </source>
</evidence>
<feature type="region of interest" description="Disordered" evidence="11">
    <location>
        <begin position="652"/>
        <end position="671"/>
    </location>
</feature>
<evidence type="ECO:0000256" key="4">
    <source>
        <dbReference type="ARBA" id="ARBA00022553"/>
    </source>
</evidence>
<dbReference type="GO" id="GO:0033596">
    <property type="term" value="C:TSC1-TSC2 complex"/>
    <property type="evidence" value="ECO:0007669"/>
    <property type="project" value="InterPro"/>
</dbReference>
<dbReference type="GO" id="GO:0005096">
    <property type="term" value="F:GTPase activator activity"/>
    <property type="evidence" value="ECO:0007669"/>
    <property type="project" value="UniProtKB-KW"/>
</dbReference>
<evidence type="ECO:0000259" key="12">
    <source>
        <dbReference type="PROSITE" id="PS50085"/>
    </source>
</evidence>
<protein>
    <recommendedName>
        <fullName evidence="10">Tuberin</fullName>
    </recommendedName>
</protein>
<dbReference type="GO" id="GO:0030178">
    <property type="term" value="P:negative regulation of Wnt signaling pathway"/>
    <property type="evidence" value="ECO:0007669"/>
    <property type="project" value="TreeGrafter"/>
</dbReference>
<dbReference type="GO" id="GO:0046627">
    <property type="term" value="P:negative regulation of insulin receptor signaling pathway"/>
    <property type="evidence" value="ECO:0007669"/>
    <property type="project" value="TreeGrafter"/>
</dbReference>
<evidence type="ECO:0000256" key="7">
    <source>
        <dbReference type="ARBA" id="ARBA00023228"/>
    </source>
</evidence>
<dbReference type="GO" id="GO:0005765">
    <property type="term" value="C:lysosomal membrane"/>
    <property type="evidence" value="ECO:0007669"/>
    <property type="project" value="UniProtKB-SubCell"/>
</dbReference>
<dbReference type="FunFam" id="3.40.50.11210:FF:000004">
    <property type="entry name" value="Tuberin isoform X3"/>
    <property type="match status" value="1"/>
</dbReference>
<dbReference type="InterPro" id="IPR011989">
    <property type="entry name" value="ARM-like"/>
</dbReference>
<feature type="compositionally biased region" description="Basic and acidic residues" evidence="11">
    <location>
        <begin position="1872"/>
        <end position="1881"/>
    </location>
</feature>
<dbReference type="GO" id="GO:0016241">
    <property type="term" value="P:regulation of macroautophagy"/>
    <property type="evidence" value="ECO:0007669"/>
    <property type="project" value="UniProtKB-ARBA"/>
</dbReference>
<accession>A0AAN9V8U0</accession>
<evidence type="ECO:0000256" key="5">
    <source>
        <dbReference type="ARBA" id="ARBA00022843"/>
    </source>
</evidence>
<feature type="compositionally biased region" description="Polar residues" evidence="11">
    <location>
        <begin position="1327"/>
        <end position="1339"/>
    </location>
</feature>
<feature type="domain" description="Rap-GAP" evidence="12">
    <location>
        <begin position="1621"/>
        <end position="1849"/>
    </location>
</feature>
<gene>
    <name evidence="13" type="ORF">R5R35_000957</name>
</gene>
<dbReference type="InterPro" id="IPR024584">
    <property type="entry name" value="Tuberin_N"/>
</dbReference>
<evidence type="ECO:0000256" key="9">
    <source>
        <dbReference type="ARBA" id="ARBA00054764"/>
    </source>
</evidence>
<feature type="compositionally biased region" description="Low complexity" evidence="11">
    <location>
        <begin position="1852"/>
        <end position="1863"/>
    </location>
</feature>
<feature type="region of interest" description="Disordered" evidence="11">
    <location>
        <begin position="1848"/>
        <end position="1881"/>
    </location>
</feature>
<evidence type="ECO:0000256" key="1">
    <source>
        <dbReference type="ARBA" id="ARBA00004514"/>
    </source>
</evidence>
<dbReference type="Proteomes" id="UP001378592">
    <property type="component" value="Unassembled WGS sequence"/>
</dbReference>
<dbReference type="GO" id="GO:0005634">
    <property type="term" value="C:nucleus"/>
    <property type="evidence" value="ECO:0007669"/>
    <property type="project" value="InterPro"/>
</dbReference>
<dbReference type="GO" id="GO:0045202">
    <property type="term" value="C:synapse"/>
    <property type="evidence" value="ECO:0007669"/>
    <property type="project" value="UniProtKB-ARBA"/>
</dbReference>
<sequence>MSAKDKEKSFPERLKNFFRINKGVTGNIKGRLDFALTPEIEKDLSPDTPLNHRAKLIKDLSEVVLNNRLEDNAIERLWNCLQDLLQRDVQKEYRHLAFSFFRCLVQGQYEKLGLMRVHFFRVIKEHDLPEDIGPRLDLMQSLSDNGKDILYFEEEIGQFLLQWMSDMTGIGRTHEFLSMLVNVIKFNAAYIDDDVIAGLVLNTCYLSCCSNSPQVVLACLQVLDTVVCYSNLPSDSLPTFVSALCRTVNAEEFCPSSWKIMRNLLGTHMGHSALYTMCRILQEPSSLQDIHLLRGAVFYISMGLWGTKRVATLKFTPNSVLPSFLHALESKHTVVIYEVMLSIQRLVNKYGLELYDPAWDIVLNIIEAIISHIETPPHNSSVTLVASHLHDTLCTIEQLIELGQFNGSVRRVFELIERCSPVRPESSVLRLVSYVAGSIVPTRLDWLNKLNSLLERYYKQEQRTNIRVKVLDVLSNVIHVNRSVYEDELIERFVVPYLQHVDGDSDIIVRNAAAQLLVDLCLECENKRCLELMDILEKILNRPFDQFANDSMPVMNETDVIDVKTVVIGLIKIFTIKLYQLPSSHAIKAYRLLINHLDVHYYKPVVLENTSNIRYRVFECFLQLRADSLYHLGLPDQDTKELRFSPYIAADRKQGDKTGGTASPPPMSPAPTPYPPCTVTYMSLTHACKAVISCLKQEKDWKVLHLILHEVPYVMQNKALILSKHGNDVDLLASALMAMVSDKSLSLPDNLRNTPLKFTRSEFHGYVFPVLTSLASYHAHLEPNLQQRLIKCLEFGLVSRCARQCITALTTCTLEMRDVMYKLLPGTLLNLSKISATVHIAIPILEFLSTLTRLPKVFASFVGDQYMAVFAIALPYTNPFKYNHYTVSLAHHVIAVWFLKCRAPFRRDFVKFITTGLKANVILPFEEGQLMKSELINEDSSNRKRSSSLTEQGSRRNLRALAASNRVEGHHVDMKPPIDEALMNFHIELTETCIDLMARYTFATCSALPKRFPNADFLLNGGQSMTWLVGNRLITVTTSGCSQKALKNGVCDKCWMLCRTEKEPSTPDGTSNQDVPAVRAKSAVQRSNSNDMAPSKEEASITSRLSRQMSVDVSGSRASSQAHSSSATATSSPVDESGKRGFGVQDPHEPEPSKLDQLLFGIKEPEKNEREYCACWCQGWAEIHVRRPTGDMSWIMRIQNPNQLHSSSSDFPLEDITTLFMPNVNSKNDEQFRNLVPEHKRINSENLAESDYDAIMDRHFETEGGSLVTQSLGPSATSGPIEIPGTPVKHISSRRDSQENTDIELSYEEGDDVPDAEGVGRARNPVRRSNSSPEMSANWKNAFMNREKDKEGKQDREKVADLESSSETEGDKKPSKQTFNKDSRVSCEAIPEEMGGVGATPPSSEPVSEHLSCHSYPGSTSGQGQPSPSSARTVPASPTSLVSPPSSIISSVRSTPTPQTPPSSVSARPPQSPSSHARGAASDLMKTARELKSPPDAHQPLTVDTTGKSSTRQQTTPQMSSGNEKVTKEEQNRPDPSALPPLALGKQRDRGYTISVMSPVRKPRIDWSAVRKENSPRSKDAPRSGISPSFVFLQLYHTAHFGSNVEKPLLVSQSQVVQRAVKNFDRIPPYETHKIGVIYVGQGQASNETEILRNQFGSIRYAEFLQRLGTLIKLKDADPQNIFLGGLDRNGNDGKFAYIWQDDVMQVTFHVATLMPNKENDPLCNGKKLHIGNDFVTIVYNESGEEYNIQTVKGQFNYACVVVQPLDHATNIVTVKTRDELSDIIGHSEPKIMSDQNVAVLARQLALHANLASMVSRSLKAQGQGPYASNWLERLRQIKRLRNKVLQETVTSSSDSSSGGDLLPSPPLSRRVHMDDFTEYT</sequence>
<feature type="compositionally biased region" description="Polar residues" evidence="11">
    <location>
        <begin position="1502"/>
        <end position="1524"/>
    </location>
</feature>
<evidence type="ECO:0000256" key="2">
    <source>
        <dbReference type="ARBA" id="ARBA00022468"/>
    </source>
</evidence>
<dbReference type="SUPFAM" id="SSF48371">
    <property type="entry name" value="ARM repeat"/>
    <property type="match status" value="1"/>
</dbReference>
<evidence type="ECO:0000256" key="11">
    <source>
        <dbReference type="SAM" id="MobiDB-lite"/>
    </source>
</evidence>
<dbReference type="InterPro" id="IPR027107">
    <property type="entry name" value="Tuberin/Ral-act_asu"/>
</dbReference>
<dbReference type="GO" id="GO:0051898">
    <property type="term" value="P:negative regulation of phosphatidylinositol 3-kinase/protein kinase B signal transduction"/>
    <property type="evidence" value="ECO:0007669"/>
    <property type="project" value="TreeGrafter"/>
</dbReference>
<dbReference type="InterPro" id="IPR003913">
    <property type="entry name" value="Tuberin"/>
</dbReference>
<dbReference type="InterPro" id="IPR018515">
    <property type="entry name" value="Tuberin-type_domain"/>
</dbReference>
<dbReference type="Gene3D" id="3.40.50.11210">
    <property type="entry name" value="Rap/Ran-GAP"/>
    <property type="match status" value="1"/>
</dbReference>
<evidence type="ECO:0000256" key="6">
    <source>
        <dbReference type="ARBA" id="ARBA00023136"/>
    </source>
</evidence>
<dbReference type="InterPro" id="IPR035974">
    <property type="entry name" value="Rap/Ran-GAP_sf"/>
</dbReference>
<keyword evidence="4" id="KW-0597">Phosphoprotein</keyword>
<dbReference type="PROSITE" id="PS50085">
    <property type="entry name" value="RAPGAP"/>
    <property type="match status" value="1"/>
</dbReference>
<evidence type="ECO:0000256" key="3">
    <source>
        <dbReference type="ARBA" id="ARBA00022490"/>
    </source>
</evidence>
<dbReference type="SUPFAM" id="SSF111347">
    <property type="entry name" value="Rap/Ran-GAP"/>
    <property type="match status" value="1"/>
</dbReference>
<organism evidence="13 14">
    <name type="scientific">Gryllus longicercus</name>
    <dbReference type="NCBI Taxonomy" id="2509291"/>
    <lineage>
        <taxon>Eukaryota</taxon>
        <taxon>Metazoa</taxon>
        <taxon>Ecdysozoa</taxon>
        <taxon>Arthropoda</taxon>
        <taxon>Hexapoda</taxon>
        <taxon>Insecta</taxon>
        <taxon>Pterygota</taxon>
        <taxon>Neoptera</taxon>
        <taxon>Polyneoptera</taxon>
        <taxon>Orthoptera</taxon>
        <taxon>Ensifera</taxon>
        <taxon>Gryllidea</taxon>
        <taxon>Grylloidea</taxon>
        <taxon>Gryllidae</taxon>
        <taxon>Gryllinae</taxon>
        <taxon>Gryllus</taxon>
    </lineage>
</organism>
<keyword evidence="6" id="KW-0472">Membrane</keyword>
<feature type="compositionally biased region" description="Polar residues" evidence="11">
    <location>
        <begin position="1100"/>
        <end position="1113"/>
    </location>
</feature>
<comment type="caution">
    <text evidence="13">The sequence shown here is derived from an EMBL/GenBank/DDBJ whole genome shotgun (WGS) entry which is preliminary data.</text>
</comment>
<dbReference type="InterPro" id="IPR016024">
    <property type="entry name" value="ARM-type_fold"/>
</dbReference>
<dbReference type="Pfam" id="PF02145">
    <property type="entry name" value="Rap_GAP"/>
    <property type="match status" value="1"/>
</dbReference>
<dbReference type="Gene3D" id="1.25.10.10">
    <property type="entry name" value="Leucine-rich Repeat Variant"/>
    <property type="match status" value="1"/>
</dbReference>
<dbReference type="PANTHER" id="PTHR10063:SF0">
    <property type="entry name" value="TUBERIN"/>
    <property type="match status" value="1"/>
</dbReference>
<feature type="compositionally biased region" description="Acidic residues" evidence="11">
    <location>
        <begin position="1299"/>
        <end position="1315"/>
    </location>
</feature>
<dbReference type="GO" id="GO:0032007">
    <property type="term" value="P:negative regulation of TOR signaling"/>
    <property type="evidence" value="ECO:0007669"/>
    <property type="project" value="InterPro"/>
</dbReference>
<comment type="subcellular location">
    <subcellularLocation>
        <location evidence="1">Cytoplasm</location>
        <location evidence="1">Cytosol</location>
    </subcellularLocation>
    <subcellularLocation>
        <location evidence="8">Lysosome membrane</location>
        <topology evidence="8">Peripheral membrane protein</topology>
    </subcellularLocation>
</comment>
<evidence type="ECO:0000256" key="10">
    <source>
        <dbReference type="ARBA" id="ARBA00070662"/>
    </source>
</evidence>
<reference evidence="13 14" key="1">
    <citation type="submission" date="2024-03" db="EMBL/GenBank/DDBJ databases">
        <title>The genome assembly and annotation of the cricket Gryllus longicercus Weissman &amp; Gray.</title>
        <authorList>
            <person name="Szrajer S."/>
            <person name="Gray D."/>
            <person name="Ylla G."/>
        </authorList>
    </citation>
    <scope>NUCLEOTIDE SEQUENCE [LARGE SCALE GENOMIC DNA]</scope>
    <source>
        <strain evidence="13">DAG 2021-001</strain>
        <tissue evidence="13">Whole body minus gut</tissue>
    </source>
</reference>
<keyword evidence="3" id="KW-0963">Cytoplasm</keyword>
<feature type="region of interest" description="Disordered" evidence="11">
    <location>
        <begin position="1266"/>
        <end position="1557"/>
    </location>
</feature>
<feature type="compositionally biased region" description="Basic and acidic residues" evidence="11">
    <location>
        <begin position="1369"/>
        <end position="1385"/>
    </location>
</feature>
<feature type="compositionally biased region" description="Low complexity" evidence="11">
    <location>
        <begin position="1415"/>
        <end position="1466"/>
    </location>
</feature>
<proteinExistence type="predicted"/>
<evidence type="ECO:0000256" key="8">
    <source>
        <dbReference type="ARBA" id="ARBA00023765"/>
    </source>
</evidence>
<dbReference type="PANTHER" id="PTHR10063">
    <property type="entry name" value="TUBERIN"/>
    <property type="match status" value="1"/>
</dbReference>
<dbReference type="EMBL" id="JAZDUA010000362">
    <property type="protein sequence ID" value="KAK7793759.1"/>
    <property type="molecule type" value="Genomic_DNA"/>
</dbReference>
<keyword evidence="7" id="KW-0458">Lysosome</keyword>
<keyword evidence="5" id="KW-0832">Ubl conjugation</keyword>
<dbReference type="Pfam" id="PF11864">
    <property type="entry name" value="DUF3384"/>
    <property type="match status" value="1"/>
</dbReference>
<name>A0AAN9V8U0_9ORTH</name>
<evidence type="ECO:0000313" key="13">
    <source>
        <dbReference type="EMBL" id="KAK7793759.1"/>
    </source>
</evidence>
<feature type="compositionally biased region" description="Low complexity" evidence="11">
    <location>
        <begin position="1114"/>
        <end position="1132"/>
    </location>
</feature>
<dbReference type="GO" id="GO:0051056">
    <property type="term" value="P:regulation of small GTPase mediated signal transduction"/>
    <property type="evidence" value="ECO:0007669"/>
    <property type="project" value="InterPro"/>
</dbReference>
<feature type="compositionally biased region" description="Basic and acidic residues" evidence="11">
    <location>
        <begin position="1486"/>
        <end position="1495"/>
    </location>
</feature>
<feature type="region of interest" description="Disordered" evidence="11">
    <location>
        <begin position="1062"/>
        <end position="1154"/>
    </location>
</feature>
<dbReference type="PRINTS" id="PR01431">
    <property type="entry name" value="TUBERIN"/>
</dbReference>
<keyword evidence="14" id="KW-1185">Reference proteome</keyword>
<feature type="compositionally biased region" description="Basic and acidic residues" evidence="11">
    <location>
        <begin position="1345"/>
        <end position="1361"/>
    </location>
</feature>
<dbReference type="GO" id="GO:0051726">
    <property type="term" value="P:regulation of cell cycle"/>
    <property type="evidence" value="ECO:0007669"/>
    <property type="project" value="TreeGrafter"/>
</dbReference>